<name>A0A0C2W9P9_9BACL</name>
<dbReference type="RefSeq" id="WP_041053531.1">
    <property type="nucleotide sequence ID" value="NZ_JXRR01000001.1"/>
</dbReference>
<keyword evidence="1" id="KW-0479">Metal-binding</keyword>
<evidence type="ECO:0000313" key="3">
    <source>
        <dbReference type="EMBL" id="KIL52778.1"/>
    </source>
</evidence>
<dbReference type="EMBL" id="JXRR01000001">
    <property type="protein sequence ID" value="KIL52778.1"/>
    <property type="molecule type" value="Genomic_DNA"/>
</dbReference>
<keyword evidence="4" id="KW-1185">Reference proteome</keyword>
<gene>
    <name evidence="3" type="ORF">KR50_01070</name>
</gene>
<dbReference type="PANTHER" id="PTHR36113">
    <property type="entry name" value="LYASE, PUTATIVE-RELATED-RELATED"/>
    <property type="match status" value="1"/>
</dbReference>
<protein>
    <recommendedName>
        <fullName evidence="2">VOC domain-containing protein</fullName>
    </recommendedName>
</protein>
<dbReference type="GO" id="GO:0046872">
    <property type="term" value="F:metal ion binding"/>
    <property type="evidence" value="ECO:0007669"/>
    <property type="project" value="UniProtKB-KW"/>
</dbReference>
<sequence>MIHHLEIYVSDLKQSREYWSWLLTALGWSPYQEWEKGFSYRSREAYLVFVEAEAAYKKEGYHRKRIGLNHLAFYAESKEQVDELADEMKKRRERLLYEEQYPYAGGPAHYALYGEDPDRIKVEIVAPVGTLQQGE</sequence>
<comment type="caution">
    <text evidence="3">The sequence shown here is derived from an EMBL/GenBank/DDBJ whole genome shotgun (WGS) entry which is preliminary data.</text>
</comment>
<dbReference type="PANTHER" id="PTHR36113:SF6">
    <property type="entry name" value="FOSFOMYCIN RESISTANCE PROTEIN FOSX"/>
    <property type="match status" value="1"/>
</dbReference>
<accession>A0A0C2W9P9</accession>
<evidence type="ECO:0000259" key="2">
    <source>
        <dbReference type="PROSITE" id="PS51819"/>
    </source>
</evidence>
<dbReference type="AlphaFoldDB" id="A0A0C2W9P9"/>
<proteinExistence type="predicted"/>
<dbReference type="PROSITE" id="PS51819">
    <property type="entry name" value="VOC"/>
    <property type="match status" value="1"/>
</dbReference>
<reference evidence="3 4" key="1">
    <citation type="submission" date="2015-01" db="EMBL/GenBank/DDBJ databases">
        <title>Jeotgalibacillus campisalis genome sequencing.</title>
        <authorList>
            <person name="Goh K.M."/>
            <person name="Chan K.-G."/>
            <person name="Yaakop A.S."/>
            <person name="Ee R."/>
            <person name="Gan H.M."/>
            <person name="Chan C.S."/>
        </authorList>
    </citation>
    <scope>NUCLEOTIDE SEQUENCE [LARGE SCALE GENOMIC DNA]</scope>
    <source>
        <strain evidence="3 4">SF-57</strain>
    </source>
</reference>
<evidence type="ECO:0000256" key="1">
    <source>
        <dbReference type="ARBA" id="ARBA00022723"/>
    </source>
</evidence>
<dbReference type="InterPro" id="IPR037523">
    <property type="entry name" value="VOC_core"/>
</dbReference>
<dbReference type="InterPro" id="IPR051332">
    <property type="entry name" value="Fosfomycin_Res_Enzymes"/>
</dbReference>
<evidence type="ECO:0000313" key="4">
    <source>
        <dbReference type="Proteomes" id="UP000031972"/>
    </source>
</evidence>
<dbReference type="Pfam" id="PF00903">
    <property type="entry name" value="Glyoxalase"/>
    <property type="match status" value="1"/>
</dbReference>
<dbReference type="InterPro" id="IPR029068">
    <property type="entry name" value="Glyas_Bleomycin-R_OHBP_Dase"/>
</dbReference>
<feature type="domain" description="VOC" evidence="2">
    <location>
        <begin position="1"/>
        <end position="127"/>
    </location>
</feature>
<dbReference type="PATRIC" id="fig|220754.4.peg.109"/>
<dbReference type="InterPro" id="IPR004360">
    <property type="entry name" value="Glyas_Fos-R_dOase_dom"/>
</dbReference>
<dbReference type="OrthoDB" id="5296884at2"/>
<dbReference type="SUPFAM" id="SSF54593">
    <property type="entry name" value="Glyoxalase/Bleomycin resistance protein/Dihydroxybiphenyl dioxygenase"/>
    <property type="match status" value="1"/>
</dbReference>
<organism evidence="3 4">
    <name type="scientific">Jeotgalibacillus campisalis</name>
    <dbReference type="NCBI Taxonomy" id="220754"/>
    <lineage>
        <taxon>Bacteria</taxon>
        <taxon>Bacillati</taxon>
        <taxon>Bacillota</taxon>
        <taxon>Bacilli</taxon>
        <taxon>Bacillales</taxon>
        <taxon>Caryophanaceae</taxon>
        <taxon>Jeotgalibacillus</taxon>
    </lineage>
</organism>
<dbReference type="Proteomes" id="UP000031972">
    <property type="component" value="Unassembled WGS sequence"/>
</dbReference>
<dbReference type="Gene3D" id="3.10.180.10">
    <property type="entry name" value="2,3-Dihydroxybiphenyl 1,2-Dioxygenase, domain 1"/>
    <property type="match status" value="1"/>
</dbReference>